<dbReference type="Pfam" id="PF02403">
    <property type="entry name" value="Seryl_tRNA_N"/>
    <property type="match status" value="1"/>
</dbReference>
<dbReference type="PANTHER" id="PTHR11778">
    <property type="entry name" value="SERYL-TRNA SYNTHETASE"/>
    <property type="match status" value="1"/>
</dbReference>
<evidence type="ECO:0000256" key="7">
    <source>
        <dbReference type="ARBA" id="ARBA00034892"/>
    </source>
</evidence>
<evidence type="ECO:0000259" key="11">
    <source>
        <dbReference type="PROSITE" id="PS50862"/>
    </source>
</evidence>
<dbReference type="PROSITE" id="PS50862">
    <property type="entry name" value="AA_TRNA_LIGASE_II"/>
    <property type="match status" value="1"/>
</dbReference>
<dbReference type="STRING" id="930990.A0A067N6G1"/>
<dbReference type="SUPFAM" id="SSF55681">
    <property type="entry name" value="Class II aaRS and biotin synthetases"/>
    <property type="match status" value="1"/>
</dbReference>
<feature type="binding site" evidence="9">
    <location>
        <begin position="409"/>
        <end position="412"/>
    </location>
    <ligand>
        <name>ATP</name>
        <dbReference type="ChEBI" id="CHEBI:30616"/>
    </ligand>
</feature>
<dbReference type="Gene3D" id="3.30.930.10">
    <property type="entry name" value="Bira Bifunctional Protein, Domain 2"/>
    <property type="match status" value="1"/>
</dbReference>
<dbReference type="NCBIfam" id="TIGR00414">
    <property type="entry name" value="serS"/>
    <property type="match status" value="1"/>
</dbReference>
<keyword evidence="3" id="KW-0547">Nucleotide-binding</keyword>
<feature type="coiled-coil region" evidence="10">
    <location>
        <begin position="124"/>
        <end position="151"/>
    </location>
</feature>
<dbReference type="Gene3D" id="1.10.287.40">
    <property type="entry name" value="Serine-tRNA synthetase, tRNA binding domain"/>
    <property type="match status" value="1"/>
</dbReference>
<evidence type="ECO:0000256" key="4">
    <source>
        <dbReference type="ARBA" id="ARBA00022840"/>
    </source>
</evidence>
<dbReference type="InterPro" id="IPR042103">
    <property type="entry name" value="SerRS_1_N_sf"/>
</dbReference>
<keyword evidence="2" id="KW-0436">Ligase</keyword>
<keyword evidence="4 9" id="KW-0067">ATP-binding</keyword>
<dbReference type="SUPFAM" id="SSF46589">
    <property type="entry name" value="tRNA-binding arm"/>
    <property type="match status" value="1"/>
</dbReference>
<keyword evidence="13" id="KW-1185">Reference proteome</keyword>
<keyword evidence="5" id="KW-0030">Aminoacyl-tRNA synthetase</keyword>
<dbReference type="HOGENOM" id="CLU_023797_4_3_1"/>
<dbReference type="InterPro" id="IPR006195">
    <property type="entry name" value="aa-tRNA-synth_II"/>
</dbReference>
<dbReference type="InterPro" id="IPR010978">
    <property type="entry name" value="tRNA-bd_arm"/>
</dbReference>
<dbReference type="FunCoup" id="A0A067N6G1">
    <property type="interactions" value="306"/>
</dbReference>
<evidence type="ECO:0000256" key="10">
    <source>
        <dbReference type="SAM" id="Coils"/>
    </source>
</evidence>
<feature type="binding site" evidence="8">
    <location>
        <position position="322"/>
    </location>
    <ligand>
        <name>L-serine</name>
        <dbReference type="ChEBI" id="CHEBI:33384"/>
    </ligand>
</feature>
<evidence type="ECO:0000313" key="13">
    <source>
        <dbReference type="Proteomes" id="UP000027195"/>
    </source>
</evidence>
<reference evidence="13" key="1">
    <citation type="journal article" date="2014" name="Proc. Natl. Acad. Sci. U.S.A.">
        <title>Extensive sampling of basidiomycete genomes demonstrates inadequacy of the white-rot/brown-rot paradigm for wood decay fungi.</title>
        <authorList>
            <person name="Riley R."/>
            <person name="Salamov A.A."/>
            <person name="Brown D.W."/>
            <person name="Nagy L.G."/>
            <person name="Floudas D."/>
            <person name="Held B.W."/>
            <person name="Levasseur A."/>
            <person name="Lombard V."/>
            <person name="Morin E."/>
            <person name="Otillar R."/>
            <person name="Lindquist E.A."/>
            <person name="Sun H."/>
            <person name="LaButti K.M."/>
            <person name="Schmutz J."/>
            <person name="Jabbour D."/>
            <person name="Luo H."/>
            <person name="Baker S.E."/>
            <person name="Pisabarro A.G."/>
            <person name="Walton J.D."/>
            <person name="Blanchette R.A."/>
            <person name="Henrissat B."/>
            <person name="Martin F."/>
            <person name="Cullen D."/>
            <person name="Hibbett D.S."/>
            <person name="Grigoriev I.V."/>
        </authorList>
    </citation>
    <scope>NUCLEOTIDE SEQUENCE [LARGE SCALE GENOMIC DNA]</scope>
    <source>
        <strain evidence="13">FD-172 SS1</strain>
    </source>
</reference>
<feature type="binding site" evidence="8">
    <location>
        <position position="345"/>
    </location>
    <ligand>
        <name>L-serine</name>
        <dbReference type="ChEBI" id="CHEBI:33384"/>
    </ligand>
</feature>
<dbReference type="EMBL" id="KL198018">
    <property type="protein sequence ID" value="KDQ19722.1"/>
    <property type="molecule type" value="Genomic_DNA"/>
</dbReference>
<dbReference type="Proteomes" id="UP000027195">
    <property type="component" value="Unassembled WGS sequence"/>
</dbReference>
<dbReference type="InterPro" id="IPR002317">
    <property type="entry name" value="Ser-tRNA-ligase_type_1"/>
</dbReference>
<sequence length="514" mass="56322">MDVPARKMFLRCVASGIQPRAGLAPTSTRRYSSKKTLDGKEPAQILLQSTLPKPRLDYRAIVENQVFKSHNAFNRKANMPVGNVTTVCQLYDDHREVSRQLNRKRTEQGAAGDRVRQIHDAQERKLAIEEAKALKGDVQALEKRLDDIDSSLLSLALLIPNDTHPDTPIGPEASAAVLSTRGPPLLPASPARDHMQVGRALGLLDLESASTVTGSSWYYLQNEGALLEIALVNYALSIAIKHGFKPVLTPDVVKSDVAYRCGFQPRDPDGAAQNYHLERVGSEPELVLAGTAEIPLAGLFASKVYDERDMPIKVVGVGKAFRAEAGARGADTRGLYRVHQFTKVELFAVTVPESSDSMMEEIAGVQKDIFDGLGFPYRVLDMPTEELGASAYRKYDMEAWMPGRGRWGEISSTSNCTDYQSRRLHARYRPLAPLASEPQQAAHQPALPFVHTLNGTAAAIPRLIVAILENGARFQGNTVVGLNLPAVLRPYWLGVPPNEAAVGIEWVDELRIAP</sequence>
<dbReference type="InterPro" id="IPR045864">
    <property type="entry name" value="aa-tRNA-synth_II/BPL/LPL"/>
</dbReference>
<feature type="binding site" evidence="8">
    <location>
        <position position="454"/>
    </location>
    <ligand>
        <name>L-serine</name>
        <dbReference type="ChEBI" id="CHEBI:33384"/>
    </ligand>
</feature>
<feature type="domain" description="Aminoacyl-transfer RNA synthetases class-II family profile" evidence="11">
    <location>
        <begin position="241"/>
        <end position="490"/>
    </location>
</feature>
<protein>
    <recommendedName>
        <fullName evidence="1">serine--tRNA ligase</fullName>
        <ecNumber evidence="1">6.1.1.11</ecNumber>
    </recommendedName>
    <alternativeName>
        <fullName evidence="6">Seryl-tRNA synthetase</fullName>
    </alternativeName>
    <alternativeName>
        <fullName evidence="7">Seryl-tRNA(Ser) synthetase</fullName>
    </alternativeName>
</protein>
<keyword evidence="10" id="KW-0175">Coiled coil</keyword>
<evidence type="ECO:0000256" key="2">
    <source>
        <dbReference type="ARBA" id="ARBA00022598"/>
    </source>
</evidence>
<dbReference type="GO" id="GO:0006434">
    <property type="term" value="P:seryl-tRNA aminoacylation"/>
    <property type="evidence" value="ECO:0007669"/>
    <property type="project" value="InterPro"/>
</dbReference>
<proteinExistence type="predicted"/>
<organism evidence="12 13">
    <name type="scientific">Botryobasidium botryosum (strain FD-172 SS1)</name>
    <dbReference type="NCBI Taxonomy" id="930990"/>
    <lineage>
        <taxon>Eukaryota</taxon>
        <taxon>Fungi</taxon>
        <taxon>Dikarya</taxon>
        <taxon>Basidiomycota</taxon>
        <taxon>Agaricomycotina</taxon>
        <taxon>Agaricomycetes</taxon>
        <taxon>Cantharellales</taxon>
        <taxon>Botryobasidiaceae</taxon>
        <taxon>Botryobasidium</taxon>
    </lineage>
</organism>
<feature type="site" description="Important for serine binding" evidence="8">
    <location>
        <position position="456"/>
    </location>
</feature>
<dbReference type="InterPro" id="IPR002314">
    <property type="entry name" value="aa-tRNA-synt_IIb"/>
</dbReference>
<evidence type="ECO:0000256" key="9">
    <source>
        <dbReference type="PIRSR" id="PIRSR001529-2"/>
    </source>
</evidence>
<dbReference type="EC" id="6.1.1.11" evidence="1"/>
<dbReference type="PIRSF" id="PIRSF001529">
    <property type="entry name" value="Ser-tRNA-synth_IIa"/>
    <property type="match status" value="1"/>
</dbReference>
<feature type="binding site" evidence="9">
    <location>
        <begin position="322"/>
        <end position="324"/>
    </location>
    <ligand>
        <name>ATP</name>
        <dbReference type="ChEBI" id="CHEBI:30616"/>
    </ligand>
</feature>
<evidence type="ECO:0000256" key="1">
    <source>
        <dbReference type="ARBA" id="ARBA00012840"/>
    </source>
</evidence>
<name>A0A067N6G1_BOTB1</name>
<evidence type="ECO:0000256" key="5">
    <source>
        <dbReference type="ARBA" id="ARBA00023146"/>
    </source>
</evidence>
<accession>A0A067N6G1</accession>
<dbReference type="OrthoDB" id="10264585at2759"/>
<dbReference type="AlphaFoldDB" id="A0A067N6G1"/>
<gene>
    <name evidence="12" type="ORF">BOTBODRAFT_152197</name>
</gene>
<feature type="binding site" evidence="8">
    <location>
        <position position="291"/>
    </location>
    <ligand>
        <name>L-serine</name>
        <dbReference type="ChEBI" id="CHEBI:33384"/>
    </ligand>
</feature>
<evidence type="ECO:0000313" key="12">
    <source>
        <dbReference type="EMBL" id="KDQ19722.1"/>
    </source>
</evidence>
<dbReference type="InterPro" id="IPR015866">
    <property type="entry name" value="Ser-tRNA-synth_1_N"/>
</dbReference>
<dbReference type="UniPathway" id="UPA00906">
    <property type="reaction ID" value="UER00895"/>
</dbReference>
<evidence type="ECO:0000256" key="6">
    <source>
        <dbReference type="ARBA" id="ARBA00031113"/>
    </source>
</evidence>
<feature type="binding site" evidence="9">
    <location>
        <begin position="338"/>
        <end position="341"/>
    </location>
    <ligand>
        <name>ATP</name>
        <dbReference type="ChEBI" id="CHEBI:30616"/>
    </ligand>
</feature>
<evidence type="ECO:0000256" key="8">
    <source>
        <dbReference type="PIRSR" id="PIRSR001529-1"/>
    </source>
</evidence>
<dbReference type="GO" id="GO:0005524">
    <property type="term" value="F:ATP binding"/>
    <property type="evidence" value="ECO:0007669"/>
    <property type="project" value="UniProtKB-KW"/>
</dbReference>
<dbReference type="GO" id="GO:0004828">
    <property type="term" value="F:serine-tRNA ligase activity"/>
    <property type="evidence" value="ECO:0007669"/>
    <property type="project" value="UniProtKB-EC"/>
</dbReference>
<evidence type="ECO:0000256" key="3">
    <source>
        <dbReference type="ARBA" id="ARBA00022741"/>
    </source>
</evidence>
<dbReference type="PRINTS" id="PR00981">
    <property type="entry name" value="TRNASYNTHSER"/>
</dbReference>
<dbReference type="InParanoid" id="A0A067N6G1"/>
<dbReference type="Pfam" id="PF00587">
    <property type="entry name" value="tRNA-synt_2b"/>
    <property type="match status" value="1"/>
</dbReference>